<gene>
    <name evidence="1" type="ORF">BACOVA_03383</name>
</gene>
<name>A0AAN3A6E6_BACO1</name>
<evidence type="ECO:0000313" key="1">
    <source>
        <dbReference type="EMBL" id="EDO10751.1"/>
    </source>
</evidence>
<protein>
    <submittedName>
        <fullName evidence="1">Uncharacterized protein</fullName>
    </submittedName>
</protein>
<accession>A0AAN3A6E6</accession>
<organism evidence="1 2">
    <name type="scientific">Bacteroides ovatus (strain ATCC 8483 / DSM 1896 / JCM 5824 / BCRC 10623 / CCUG 4943 / NCTC 11153)</name>
    <dbReference type="NCBI Taxonomy" id="411476"/>
    <lineage>
        <taxon>Bacteria</taxon>
        <taxon>Pseudomonadati</taxon>
        <taxon>Bacteroidota</taxon>
        <taxon>Bacteroidia</taxon>
        <taxon>Bacteroidales</taxon>
        <taxon>Bacteroidaceae</taxon>
        <taxon>Bacteroides</taxon>
    </lineage>
</organism>
<dbReference type="Proteomes" id="UP000005475">
    <property type="component" value="Unassembled WGS sequence"/>
</dbReference>
<proteinExistence type="predicted"/>
<reference evidence="1 2" key="1">
    <citation type="submission" date="2007-03" db="EMBL/GenBank/DDBJ databases">
        <authorList>
            <person name="Fulton L."/>
            <person name="Clifton S."/>
            <person name="Fulton B."/>
            <person name="Xu J."/>
            <person name="Minx P."/>
            <person name="Pepin K.H."/>
            <person name="Johnson M."/>
            <person name="Thiruvilangam P."/>
            <person name="Bhonagiri V."/>
            <person name="Nash W.E."/>
            <person name="Mardis E.R."/>
            <person name="Wilson R.K."/>
        </authorList>
    </citation>
    <scope>NUCLEOTIDE SEQUENCE [LARGE SCALE GENOMIC DNA]</scope>
    <source>
        <strain evidence="2">ATCC 8483 / DSM 1896 / JCM 5824 / BCRC 10623 / CCUG 4943 / NCTC 11153</strain>
    </source>
</reference>
<sequence length="57" mass="6822">MLLFRLKSFFCRLLARVTKETNEIQKRFWKKEGMVDFNTKREVTVEKSQARTGVVRA</sequence>
<reference evidence="2" key="2">
    <citation type="submission" date="2007-04" db="EMBL/GenBank/DDBJ databases">
        <title>Draft genome sequence of Bacteroides ovatus (ATCC 8483).</title>
        <authorList>
            <person name="Sudarsanam P."/>
            <person name="Ley R."/>
            <person name="Guruge J."/>
            <person name="Turnbaugh P.J."/>
            <person name="Mahowald M."/>
            <person name="Liep D."/>
            <person name="Gordon J."/>
        </authorList>
    </citation>
    <scope>NUCLEOTIDE SEQUENCE [LARGE SCALE GENOMIC DNA]</scope>
    <source>
        <strain evidence="2">ATCC 8483 / DSM 1896 / JCM 5824 / BCRC 10623 / CCUG 4943 / NCTC 11153</strain>
    </source>
</reference>
<comment type="caution">
    <text evidence="1">The sequence shown here is derived from an EMBL/GenBank/DDBJ whole genome shotgun (WGS) entry which is preliminary data.</text>
</comment>
<dbReference type="EMBL" id="AAXF02000051">
    <property type="protein sequence ID" value="EDO10751.1"/>
    <property type="molecule type" value="Genomic_DNA"/>
</dbReference>
<evidence type="ECO:0000313" key="2">
    <source>
        <dbReference type="Proteomes" id="UP000005475"/>
    </source>
</evidence>
<dbReference type="AlphaFoldDB" id="A0AAN3A6E6"/>